<evidence type="ECO:0000313" key="4">
    <source>
        <dbReference type="Proteomes" id="UP000293535"/>
    </source>
</evidence>
<comment type="caution">
    <text evidence="3">The sequence shown here is derived from an EMBL/GenBank/DDBJ whole genome shotgun (WGS) entry which is preliminary data.</text>
</comment>
<feature type="compositionally biased region" description="Low complexity" evidence="1">
    <location>
        <begin position="39"/>
        <end position="50"/>
    </location>
</feature>
<feature type="compositionally biased region" description="Gly residues" evidence="1">
    <location>
        <begin position="200"/>
        <end position="217"/>
    </location>
</feature>
<evidence type="ECO:0000313" key="2">
    <source>
        <dbReference type="EMBL" id="KAA9404646.1"/>
    </source>
</evidence>
<feature type="compositionally biased region" description="Polar residues" evidence="1">
    <location>
        <begin position="25"/>
        <end position="38"/>
    </location>
</feature>
<dbReference type="PANTHER" id="PTHR43194">
    <property type="entry name" value="HYDROLASE ALPHA/BETA FOLD FAMILY"/>
    <property type="match status" value="1"/>
</dbReference>
<proteinExistence type="predicted"/>
<accession>A0A482T9I4</accession>
<dbReference type="PROSITE" id="PS51257">
    <property type="entry name" value="PROKAR_LIPOPROTEIN"/>
    <property type="match status" value="1"/>
</dbReference>
<organism evidence="3 4">
    <name type="scientific">Haloarcula hispanica</name>
    <dbReference type="NCBI Taxonomy" id="51589"/>
    <lineage>
        <taxon>Archaea</taxon>
        <taxon>Methanobacteriati</taxon>
        <taxon>Methanobacteriota</taxon>
        <taxon>Stenosarchaea group</taxon>
        <taxon>Halobacteria</taxon>
        <taxon>Halobacteriales</taxon>
        <taxon>Haloarculaceae</taxon>
        <taxon>Haloarcula</taxon>
    </lineage>
</organism>
<dbReference type="InterPro" id="IPR006311">
    <property type="entry name" value="TAT_signal"/>
</dbReference>
<protein>
    <recommendedName>
        <fullName evidence="6">Alpha/beta fold hydrolase</fullName>
    </recommendedName>
</protein>
<dbReference type="Proteomes" id="UP000293535">
    <property type="component" value="Unassembled WGS sequence"/>
</dbReference>
<dbReference type="Gene3D" id="3.40.50.1820">
    <property type="entry name" value="alpha/beta hydrolase"/>
    <property type="match status" value="1"/>
</dbReference>
<dbReference type="Proteomes" id="UP000326244">
    <property type="component" value="Unassembled WGS sequence"/>
</dbReference>
<name>A0A482T9I4_HALHI</name>
<feature type="region of interest" description="Disordered" evidence="1">
    <location>
        <begin position="198"/>
        <end position="250"/>
    </location>
</feature>
<reference evidence="2 5" key="1">
    <citation type="submission" date="2018-11" db="EMBL/GenBank/DDBJ databases">
        <title>Genomic analysis of Haloarcula hispanica CBA1121.</title>
        <authorList>
            <person name="Kim Y.B."/>
            <person name="Roh S.W."/>
        </authorList>
    </citation>
    <scope>NUCLEOTIDE SEQUENCE [LARGE SCALE GENOMIC DNA]</scope>
    <source>
        <strain evidence="2 5">CBA1121</strain>
    </source>
</reference>
<dbReference type="PANTHER" id="PTHR43194:SF5">
    <property type="entry name" value="PIMELOYL-[ACYL-CARRIER PROTEIN] METHYL ESTER ESTERASE"/>
    <property type="match status" value="1"/>
</dbReference>
<dbReference type="SUPFAM" id="SSF53474">
    <property type="entry name" value="alpha/beta-Hydrolases"/>
    <property type="match status" value="1"/>
</dbReference>
<dbReference type="PROSITE" id="PS51318">
    <property type="entry name" value="TAT"/>
    <property type="match status" value="1"/>
</dbReference>
<dbReference type="InterPro" id="IPR029058">
    <property type="entry name" value="AB_hydrolase_fold"/>
</dbReference>
<gene>
    <name evidence="2" type="ORF">EGO51_18150</name>
    <name evidence="3" type="ORF">ELS20_06190</name>
</gene>
<dbReference type="EMBL" id="RQWK01000003">
    <property type="protein sequence ID" value="KAA9404646.1"/>
    <property type="molecule type" value="Genomic_DNA"/>
</dbReference>
<reference evidence="3 4" key="2">
    <citation type="submission" date="2018-12" db="EMBL/GenBank/DDBJ databases">
        <title>Draft genome sequence of Haloarcula hispinica strain 18.1, an halophilic archaeon isolated from Chott El Jerid of Southern Tunisia.</title>
        <authorList>
            <person name="Najjari A."/>
            <person name="Ben Dhia O."/>
            <person name="Ferjani R."/>
            <person name="Mahjoubi M."/>
            <person name="Sghaier H."/>
            <person name="Elshahed M."/>
            <person name="Ouzari H.I."/>
            <person name="Cherid A."/>
            <person name="Youssef N."/>
        </authorList>
    </citation>
    <scope>NUCLEOTIDE SEQUENCE [LARGE SCALE GENOMIC DNA]</scope>
    <source>
        <strain evidence="3 4">18.1</strain>
    </source>
</reference>
<feature type="region of interest" description="Disordered" evidence="1">
    <location>
        <begin position="25"/>
        <end position="62"/>
    </location>
</feature>
<sequence>MSSGISRKAFLRATGVALAATIAGCNSTTDNSGPNTNTQSASEASPQSEQQNDDSPTFGNFYVGNANTSSSTVIDGRAEVVYTQPETATDKSPVVMVPGLGLSPYIYRTTPDGRRGWVEYFAEAGHPVYVFNPPRNVDSGGLDTAALQNSDSASLSRWSIDRAWPTWGFGPEAGDPYEDVRYPVESVDQLVASFPAYVSTGGGGGGRQSGSQTGGRGSDQNSTPADSTETTAGTQTGSTTGGGGGSRFTPSQETAALEALLDRVGPAVLLVHSAGGSSGFTVAQAVPDLVERIIAVEPVGAPTDPQTVAEMGGDAPFMGVYGDYVDERGQTGRKEATQTTAEFAGETSPASTLLSLPDEGISGNTHLMMQDDNNGEIADRIVSWISD</sequence>
<evidence type="ECO:0000256" key="1">
    <source>
        <dbReference type="SAM" id="MobiDB-lite"/>
    </source>
</evidence>
<dbReference type="InterPro" id="IPR050228">
    <property type="entry name" value="Carboxylesterase_BioH"/>
</dbReference>
<dbReference type="EMBL" id="RZIG01000002">
    <property type="protein sequence ID" value="RYJ09647.1"/>
    <property type="molecule type" value="Genomic_DNA"/>
</dbReference>
<feature type="compositionally biased region" description="Low complexity" evidence="1">
    <location>
        <begin position="227"/>
        <end position="238"/>
    </location>
</feature>
<dbReference type="AlphaFoldDB" id="A0A482T9I4"/>
<evidence type="ECO:0000313" key="5">
    <source>
        <dbReference type="Proteomes" id="UP000326244"/>
    </source>
</evidence>
<evidence type="ECO:0000313" key="3">
    <source>
        <dbReference type="EMBL" id="RYJ09647.1"/>
    </source>
</evidence>
<evidence type="ECO:0008006" key="6">
    <source>
        <dbReference type="Google" id="ProtNLM"/>
    </source>
</evidence>